<dbReference type="AlphaFoldDB" id="M5S3N0"/>
<name>M5S3N0_9BACT</name>
<gene>
    <name evidence="2" type="ORF">RESH_03296</name>
</gene>
<dbReference type="Proteomes" id="UP000011996">
    <property type="component" value="Unassembled WGS sequence"/>
</dbReference>
<accession>M5S3N0</accession>
<sequence length="93" mass="10440">MSNQPVSPPTTCQKQTPLSPTHFTLPAEGSTEPKKGRTPTNQTIHLETRILREEPAQTIPRQPACRFRRQQGFNACKMGTLAFSYPTSRNTKD</sequence>
<proteinExistence type="predicted"/>
<protein>
    <submittedName>
        <fullName evidence="2">Uncharacterized protein</fullName>
    </submittedName>
</protein>
<evidence type="ECO:0000256" key="1">
    <source>
        <dbReference type="SAM" id="MobiDB-lite"/>
    </source>
</evidence>
<dbReference type="EMBL" id="ANOF01000103">
    <property type="protein sequence ID" value="EMI26135.1"/>
    <property type="molecule type" value="Genomic_DNA"/>
</dbReference>
<feature type="compositionally biased region" description="Polar residues" evidence="1">
    <location>
        <begin position="1"/>
        <end position="22"/>
    </location>
</feature>
<evidence type="ECO:0000313" key="3">
    <source>
        <dbReference type="Proteomes" id="UP000011996"/>
    </source>
</evidence>
<evidence type="ECO:0000313" key="2">
    <source>
        <dbReference type="EMBL" id="EMI26135.1"/>
    </source>
</evidence>
<reference evidence="2 3" key="1">
    <citation type="journal article" date="2013" name="Mar. Genomics">
        <title>Expression of sulfatases in Rhodopirellula baltica and the diversity of sulfatases in the genus Rhodopirellula.</title>
        <authorList>
            <person name="Wegner C.E."/>
            <person name="Richter-Heitmann T."/>
            <person name="Klindworth A."/>
            <person name="Klockow C."/>
            <person name="Richter M."/>
            <person name="Achstetter T."/>
            <person name="Glockner F.O."/>
            <person name="Harder J."/>
        </authorList>
    </citation>
    <scope>NUCLEOTIDE SEQUENCE [LARGE SCALE GENOMIC DNA]</scope>
    <source>
        <strain evidence="2 3">SH398</strain>
    </source>
</reference>
<comment type="caution">
    <text evidence="2">The sequence shown here is derived from an EMBL/GenBank/DDBJ whole genome shotgun (WGS) entry which is preliminary data.</text>
</comment>
<organism evidence="2 3">
    <name type="scientific">Rhodopirellula europaea SH398</name>
    <dbReference type="NCBI Taxonomy" id="1263868"/>
    <lineage>
        <taxon>Bacteria</taxon>
        <taxon>Pseudomonadati</taxon>
        <taxon>Planctomycetota</taxon>
        <taxon>Planctomycetia</taxon>
        <taxon>Pirellulales</taxon>
        <taxon>Pirellulaceae</taxon>
        <taxon>Rhodopirellula</taxon>
    </lineage>
</organism>
<feature type="region of interest" description="Disordered" evidence="1">
    <location>
        <begin position="1"/>
        <end position="41"/>
    </location>
</feature>
<dbReference type="PATRIC" id="fig|1263868.3.peg.3561"/>